<sequence length="194" mass="22891">MIFRIISLVLCILILFSCGRSKEAEFYLLNPINPEQSKVLHQDMQIGIDEIQVPEYTEKPQLMINYTPYKVQLKEYHRWVESLNKNIERVIEANLTTLLPGAVIARYPWDTKFKPNYHIQIDIFQFEIDYKGDSILRADYVIFSKESLVKKYNVFYRLKLVNEPVTIEALVKSMNTNLNHLTRDIANSFRTLNK</sequence>
<keyword evidence="3" id="KW-1185">Reference proteome</keyword>
<feature type="domain" description="ABC-type transport auxiliary lipoprotein component" evidence="1">
    <location>
        <begin position="27"/>
        <end position="186"/>
    </location>
</feature>
<evidence type="ECO:0000313" key="2">
    <source>
        <dbReference type="EMBL" id="STX50662.1"/>
    </source>
</evidence>
<accession>A0A378JRB5</accession>
<dbReference type="RefSeq" id="WP_242604709.1">
    <property type="nucleotide sequence ID" value="NZ_CAAAHP010000004.1"/>
</dbReference>
<dbReference type="PROSITE" id="PS51257">
    <property type="entry name" value="PROKAR_LIPOPROTEIN"/>
    <property type="match status" value="1"/>
</dbReference>
<dbReference type="EMBL" id="UGOD01000001">
    <property type="protein sequence ID" value="STX50662.1"/>
    <property type="molecule type" value="Genomic_DNA"/>
</dbReference>
<dbReference type="Gene3D" id="3.40.50.10610">
    <property type="entry name" value="ABC-type transport auxiliary lipoprotein component"/>
    <property type="match status" value="1"/>
</dbReference>
<dbReference type="Pfam" id="PF03886">
    <property type="entry name" value="ABC_trans_aux"/>
    <property type="match status" value="1"/>
</dbReference>
<gene>
    <name evidence="2" type="ORF">NCTC13316_00745</name>
</gene>
<evidence type="ECO:0000259" key="1">
    <source>
        <dbReference type="Pfam" id="PF03886"/>
    </source>
</evidence>
<dbReference type="SUPFAM" id="SSF159594">
    <property type="entry name" value="XCC0632-like"/>
    <property type="match status" value="1"/>
</dbReference>
<dbReference type="InterPro" id="IPR005586">
    <property type="entry name" value="ABC_trans_aux"/>
</dbReference>
<evidence type="ECO:0000313" key="3">
    <source>
        <dbReference type="Proteomes" id="UP000254794"/>
    </source>
</evidence>
<reference evidence="2 3" key="1">
    <citation type="submission" date="2018-06" db="EMBL/GenBank/DDBJ databases">
        <authorList>
            <consortium name="Pathogen Informatics"/>
            <person name="Doyle S."/>
        </authorList>
    </citation>
    <scope>NUCLEOTIDE SEQUENCE [LARGE SCALE GENOMIC DNA]</scope>
    <source>
        <strain evidence="2 3">NCTC13316</strain>
    </source>
</reference>
<organism evidence="2 3">
    <name type="scientific">Legionella busanensis</name>
    <dbReference type="NCBI Taxonomy" id="190655"/>
    <lineage>
        <taxon>Bacteria</taxon>
        <taxon>Pseudomonadati</taxon>
        <taxon>Pseudomonadota</taxon>
        <taxon>Gammaproteobacteria</taxon>
        <taxon>Legionellales</taxon>
        <taxon>Legionellaceae</taxon>
        <taxon>Legionella</taxon>
    </lineage>
</organism>
<protein>
    <submittedName>
        <fullName evidence="2">ABC-type uncharacterized transport system, auxiliary component</fullName>
    </submittedName>
</protein>
<proteinExistence type="predicted"/>
<name>A0A378JRB5_9GAMM</name>
<dbReference type="Proteomes" id="UP000254794">
    <property type="component" value="Unassembled WGS sequence"/>
</dbReference>
<dbReference type="AlphaFoldDB" id="A0A378JRB5"/>